<keyword evidence="11" id="KW-0472">Membrane</keyword>
<comment type="subcellular location">
    <subcellularLocation>
        <location evidence="1">Cell membrane</location>
        <topology evidence="1">Lipid-anchor</topology>
        <topology evidence="1">GPI-anchor</topology>
    </subcellularLocation>
</comment>
<feature type="binding site" evidence="15">
    <location>
        <position position="333"/>
    </location>
    <ligand>
        <name>Zn(2+)</name>
        <dbReference type="ChEBI" id="CHEBI:29105"/>
        <label>2</label>
    </ligand>
</feature>
<evidence type="ECO:0000256" key="1">
    <source>
        <dbReference type="ARBA" id="ARBA00004609"/>
    </source>
</evidence>
<dbReference type="GO" id="GO:0098552">
    <property type="term" value="C:side of membrane"/>
    <property type="evidence" value="ECO:0007669"/>
    <property type="project" value="UniProtKB-KW"/>
</dbReference>
<reference evidence="18" key="2">
    <citation type="submission" date="2025-09" db="UniProtKB">
        <authorList>
            <consortium name="Ensembl"/>
        </authorList>
    </citation>
    <scope>IDENTIFICATION</scope>
</reference>
<proteinExistence type="inferred from homology"/>
<sequence length="519" mass="57296">MRVMQMPFVCFSDREKDPQYWRAQAMQSLQQALKLQKLNTNTARNLIIFLGDGMGVSTVTAARILKGQMAGELGEETQLEMDKFPFVGLSKTYNTDFQVPDSAGTATAFLCGVKTNKGMVGLSAAAIYGNCSSSKGNEVHSILRWAKDAGKSVGFVTTTRVNHATPAASYAHSPNRKWYSDSDMPPEAITQGCKDIAWQLMENIPDIEVILGGGRKYMYPWGTPDVEYPDDPKSNGTRRDEKDLVKLWRGKKNSSKVSQYVWNRSQLLNLDFDSVDYLLGLFEPGELSYELERKNSTDPSLSEMVRSAIKVLQKNPRGYFLLVEAGLIDYAHHEGKATLALHDAVEMDRAVEVAGNLTSEEDTLTVVTADHSHVFTLGGYPYRGNPIFGLASELSDIDGKPYTTILYGNGPGFKLEDGARKNISGIDTTNSSYRFQSAVPLKRETHAGEDVAIFSKGPMAHLLHGVHEQNYIPHVMAYAACIGQNKDHCSGEQSLKDSAAVLLTHSFTFSIILSARLFF</sequence>
<dbReference type="InterPro" id="IPR017850">
    <property type="entry name" value="Alkaline_phosphatase_core_sf"/>
</dbReference>
<evidence type="ECO:0000313" key="19">
    <source>
        <dbReference type="Proteomes" id="UP000694569"/>
    </source>
</evidence>
<evidence type="ECO:0000256" key="4">
    <source>
        <dbReference type="ARBA" id="ARBA00012647"/>
    </source>
</evidence>
<dbReference type="AlphaFoldDB" id="A0A8C5PWL8"/>
<feature type="binding site" evidence="15">
    <location>
        <position position="329"/>
    </location>
    <ligand>
        <name>Zn(2+)</name>
        <dbReference type="ChEBI" id="CHEBI:29105"/>
        <label>2</label>
    </ligand>
</feature>
<dbReference type="GO" id="GO:0004035">
    <property type="term" value="F:alkaline phosphatase activity"/>
    <property type="evidence" value="ECO:0007669"/>
    <property type="project" value="UniProtKB-EC"/>
</dbReference>
<dbReference type="GO" id="GO:0046872">
    <property type="term" value="F:metal ion binding"/>
    <property type="evidence" value="ECO:0007669"/>
    <property type="project" value="UniProtKB-KW"/>
</dbReference>
<comment type="catalytic activity">
    <reaction evidence="17">
        <text>a phosphate monoester + H2O = an alcohol + phosphate</text>
        <dbReference type="Rhea" id="RHEA:15017"/>
        <dbReference type="ChEBI" id="CHEBI:15377"/>
        <dbReference type="ChEBI" id="CHEBI:30879"/>
        <dbReference type="ChEBI" id="CHEBI:43474"/>
        <dbReference type="ChEBI" id="CHEBI:67140"/>
        <dbReference type="EC" id="3.1.3.1"/>
    </reaction>
</comment>
<keyword evidence="10 15" id="KW-0460">Magnesium</keyword>
<evidence type="ECO:0000256" key="3">
    <source>
        <dbReference type="ARBA" id="ARBA00011738"/>
    </source>
</evidence>
<evidence type="ECO:0000256" key="15">
    <source>
        <dbReference type="PIRSR" id="PIRSR601952-2"/>
    </source>
</evidence>
<evidence type="ECO:0000256" key="6">
    <source>
        <dbReference type="ARBA" id="ARBA00022622"/>
    </source>
</evidence>
<dbReference type="InterPro" id="IPR001952">
    <property type="entry name" value="Alkaline_phosphatase"/>
</dbReference>
<evidence type="ECO:0000256" key="17">
    <source>
        <dbReference type="RuleBase" id="RU003947"/>
    </source>
</evidence>
<dbReference type="GeneTree" id="ENSGT00950000183063"/>
<dbReference type="CDD" id="cd16012">
    <property type="entry name" value="ALP"/>
    <property type="match status" value="1"/>
</dbReference>
<dbReference type="EC" id="3.1.3.1" evidence="4 17"/>
<keyword evidence="7 15" id="KW-0479">Metal-binding</keyword>
<keyword evidence="19" id="KW-1185">Reference proteome</keyword>
<evidence type="ECO:0000256" key="10">
    <source>
        <dbReference type="ARBA" id="ARBA00022842"/>
    </source>
</evidence>
<comment type="similarity">
    <text evidence="2 16">Belongs to the alkaline phosphatase family.</text>
</comment>
<dbReference type="PANTHER" id="PTHR11596:SF76">
    <property type="entry name" value="ALKALINE PHOSPHATASE"/>
    <property type="match status" value="1"/>
</dbReference>
<dbReference type="SMART" id="SM00098">
    <property type="entry name" value="alkPPc"/>
    <property type="match status" value="1"/>
</dbReference>
<evidence type="ECO:0000256" key="12">
    <source>
        <dbReference type="ARBA" id="ARBA00023180"/>
    </source>
</evidence>
<dbReference type="PRINTS" id="PR00113">
    <property type="entry name" value="ALKPHPHTASE"/>
</dbReference>
<dbReference type="PANTHER" id="PTHR11596">
    <property type="entry name" value="ALKALINE PHOSPHATASE"/>
    <property type="match status" value="1"/>
</dbReference>
<feature type="binding site" evidence="15">
    <location>
        <position position="165"/>
    </location>
    <ligand>
        <name>Mg(2+)</name>
        <dbReference type="ChEBI" id="CHEBI:18420"/>
    </ligand>
</feature>
<feature type="binding site" evidence="15">
    <location>
        <position position="446"/>
    </location>
    <ligand>
        <name>Zn(2+)</name>
        <dbReference type="ChEBI" id="CHEBI:29105"/>
        <label>2</label>
    </ligand>
</feature>
<reference evidence="18" key="1">
    <citation type="submission" date="2025-08" db="UniProtKB">
        <authorList>
            <consortium name="Ensembl"/>
        </authorList>
    </citation>
    <scope>IDENTIFICATION</scope>
</reference>
<evidence type="ECO:0000256" key="7">
    <source>
        <dbReference type="ARBA" id="ARBA00022723"/>
    </source>
</evidence>
<evidence type="ECO:0000256" key="9">
    <source>
        <dbReference type="ARBA" id="ARBA00022833"/>
    </source>
</evidence>
<keyword evidence="12" id="KW-0325">Glycoprotein</keyword>
<keyword evidence="13" id="KW-0449">Lipoprotein</keyword>
<keyword evidence="8 17" id="KW-0378">Hydrolase</keyword>
<dbReference type="OrthoDB" id="5818554at2759"/>
<dbReference type="InterPro" id="IPR018299">
    <property type="entry name" value="Alkaline_phosphatase_AS"/>
</dbReference>
<dbReference type="GO" id="GO:0005886">
    <property type="term" value="C:plasma membrane"/>
    <property type="evidence" value="ECO:0007669"/>
    <property type="project" value="UniProtKB-SubCell"/>
</dbReference>
<feature type="binding site" evidence="15">
    <location>
        <position position="324"/>
    </location>
    <ligand>
        <name>Mg(2+)</name>
        <dbReference type="ChEBI" id="CHEBI:18420"/>
    </ligand>
</feature>
<keyword evidence="9 15" id="KW-0862">Zinc</keyword>
<dbReference type="Gene3D" id="3.40.720.10">
    <property type="entry name" value="Alkaline Phosphatase, subunit A"/>
    <property type="match status" value="1"/>
</dbReference>
<protein>
    <recommendedName>
        <fullName evidence="4 17">Alkaline phosphatase</fullName>
        <ecNumber evidence="4 17">3.1.3.1</ecNumber>
    </recommendedName>
</protein>
<evidence type="ECO:0000313" key="18">
    <source>
        <dbReference type="Ensembl" id="ENSLLEP00000029078.1"/>
    </source>
</evidence>
<dbReference type="FunFam" id="3.40.720.10:FF:000008">
    <property type="entry name" value="Alkaline phosphatase"/>
    <property type="match status" value="1"/>
</dbReference>
<keyword evidence="5" id="KW-1003">Cell membrane</keyword>
<comment type="cofactor">
    <cofactor evidence="15">
        <name>Zn(2+)</name>
        <dbReference type="ChEBI" id="CHEBI:29105"/>
    </cofactor>
    <text evidence="15">Binds 2 Zn(2+) ions.</text>
</comment>
<accession>A0A8C5PWL8</accession>
<comment type="cofactor">
    <cofactor evidence="15">
        <name>Mg(2+)</name>
        <dbReference type="ChEBI" id="CHEBI:18420"/>
    </cofactor>
    <text evidence="15">Binds 1 Mg(2+) ion.</text>
</comment>
<evidence type="ECO:0000256" key="2">
    <source>
        <dbReference type="ARBA" id="ARBA00005984"/>
    </source>
</evidence>
<feature type="binding site" evidence="15">
    <location>
        <position position="371"/>
    </location>
    <ligand>
        <name>Zn(2+)</name>
        <dbReference type="ChEBI" id="CHEBI:29105"/>
        <label>2</label>
    </ligand>
</feature>
<organism evidence="18 19">
    <name type="scientific">Leptobrachium leishanense</name>
    <name type="common">Leishan spiny toad</name>
    <dbReference type="NCBI Taxonomy" id="445787"/>
    <lineage>
        <taxon>Eukaryota</taxon>
        <taxon>Metazoa</taxon>
        <taxon>Chordata</taxon>
        <taxon>Craniata</taxon>
        <taxon>Vertebrata</taxon>
        <taxon>Euteleostomi</taxon>
        <taxon>Amphibia</taxon>
        <taxon>Batrachia</taxon>
        <taxon>Anura</taxon>
        <taxon>Pelobatoidea</taxon>
        <taxon>Megophryidae</taxon>
        <taxon>Leptobrachium</taxon>
    </lineage>
</organism>
<keyword evidence="6" id="KW-0336">GPI-anchor</keyword>
<evidence type="ECO:0000256" key="16">
    <source>
        <dbReference type="RuleBase" id="RU003946"/>
    </source>
</evidence>
<feature type="active site" description="Phosphoserine intermediate" evidence="14">
    <location>
        <position position="102"/>
    </location>
</feature>
<comment type="subunit">
    <text evidence="3">Homodimer.</text>
</comment>
<feature type="binding site" evidence="15">
    <location>
        <position position="52"/>
    </location>
    <ligand>
        <name>Zn(2+)</name>
        <dbReference type="ChEBI" id="CHEBI:29105"/>
        <label>2</label>
    </ligand>
</feature>
<feature type="binding site" evidence="15">
    <location>
        <position position="370"/>
    </location>
    <ligand>
        <name>Zn(2+)</name>
        <dbReference type="ChEBI" id="CHEBI:29105"/>
        <label>2</label>
    </ligand>
</feature>
<dbReference type="SUPFAM" id="SSF53649">
    <property type="entry name" value="Alkaline phosphatase-like"/>
    <property type="match status" value="1"/>
</dbReference>
<evidence type="ECO:0000256" key="5">
    <source>
        <dbReference type="ARBA" id="ARBA00022475"/>
    </source>
</evidence>
<feature type="binding site" evidence="15">
    <location>
        <position position="163"/>
    </location>
    <ligand>
        <name>Mg(2+)</name>
        <dbReference type="ChEBI" id="CHEBI:18420"/>
    </ligand>
</feature>
<dbReference type="Ensembl" id="ENSLLET00000030207.1">
    <property type="protein sequence ID" value="ENSLLEP00000029078.1"/>
    <property type="gene ID" value="ENSLLEG00000017119.1"/>
</dbReference>
<dbReference type="PROSITE" id="PS00123">
    <property type="entry name" value="ALKALINE_PHOSPHATASE"/>
    <property type="match status" value="1"/>
</dbReference>
<evidence type="ECO:0000256" key="13">
    <source>
        <dbReference type="ARBA" id="ARBA00023288"/>
    </source>
</evidence>
<name>A0A8C5PWL8_9ANUR</name>
<evidence type="ECO:0000256" key="8">
    <source>
        <dbReference type="ARBA" id="ARBA00022801"/>
    </source>
</evidence>
<feature type="binding site" evidence="15">
    <location>
        <position position="52"/>
    </location>
    <ligand>
        <name>Mg(2+)</name>
        <dbReference type="ChEBI" id="CHEBI:18420"/>
    </ligand>
</feature>
<evidence type="ECO:0000256" key="11">
    <source>
        <dbReference type="ARBA" id="ARBA00023136"/>
    </source>
</evidence>
<dbReference type="Proteomes" id="UP000694569">
    <property type="component" value="Unplaced"/>
</dbReference>
<dbReference type="Pfam" id="PF00245">
    <property type="entry name" value="Alk_phosphatase"/>
    <property type="match status" value="1"/>
</dbReference>
<evidence type="ECO:0000256" key="14">
    <source>
        <dbReference type="PIRSR" id="PIRSR601952-1"/>
    </source>
</evidence>